<dbReference type="EMBL" id="GGFM01012238">
    <property type="protein sequence ID" value="MBW32989.1"/>
    <property type="molecule type" value="Transcribed_RNA"/>
</dbReference>
<organism evidence="2">
    <name type="scientific">Anopheles braziliensis</name>
    <dbReference type="NCBI Taxonomy" id="58242"/>
    <lineage>
        <taxon>Eukaryota</taxon>
        <taxon>Metazoa</taxon>
        <taxon>Ecdysozoa</taxon>
        <taxon>Arthropoda</taxon>
        <taxon>Hexapoda</taxon>
        <taxon>Insecta</taxon>
        <taxon>Pterygota</taxon>
        <taxon>Neoptera</taxon>
        <taxon>Endopterygota</taxon>
        <taxon>Diptera</taxon>
        <taxon>Nematocera</taxon>
        <taxon>Culicoidea</taxon>
        <taxon>Culicidae</taxon>
        <taxon>Anophelinae</taxon>
        <taxon>Anopheles</taxon>
    </lineage>
</organism>
<dbReference type="AlphaFoldDB" id="A0A2M3ZWW1"/>
<reference evidence="2" key="1">
    <citation type="submission" date="2018-01" db="EMBL/GenBank/DDBJ databases">
        <title>An insight into the sialome of Amazonian anophelines.</title>
        <authorList>
            <person name="Ribeiro J.M."/>
            <person name="Scarpassa V."/>
            <person name="Calvo E."/>
        </authorList>
    </citation>
    <scope>NUCLEOTIDE SEQUENCE</scope>
    <source>
        <tissue evidence="2">Salivary glands</tissue>
    </source>
</reference>
<proteinExistence type="predicted"/>
<sequence>MQQTVLVSGLCLGPCTVGRSLPSIRTTSQRWTKSHETKVPSPSSLPMYGSGDRGHPVACAACGPEHIEREK</sequence>
<accession>A0A2M3ZWW1</accession>
<evidence type="ECO:0000256" key="1">
    <source>
        <dbReference type="SAM" id="MobiDB-lite"/>
    </source>
</evidence>
<feature type="region of interest" description="Disordered" evidence="1">
    <location>
        <begin position="26"/>
        <end position="52"/>
    </location>
</feature>
<protein>
    <submittedName>
        <fullName evidence="2">Putative secreted peptide</fullName>
    </submittedName>
</protein>
<evidence type="ECO:0000313" key="2">
    <source>
        <dbReference type="EMBL" id="MBW32989.1"/>
    </source>
</evidence>
<name>A0A2M3ZWW1_9DIPT</name>